<accession>A0A953JEE7</accession>
<dbReference type="AlphaFoldDB" id="A0A953JEE7"/>
<evidence type="ECO:0000313" key="2">
    <source>
        <dbReference type="EMBL" id="MBZ0157149.1"/>
    </source>
</evidence>
<protein>
    <submittedName>
        <fullName evidence="2">FRG domain-containing protein</fullName>
    </submittedName>
</protein>
<sequence>MNERRVTSWSELQDQLFDESWNPELGRFRSRYAFRGLSDSRYCLETTLIRMRGKYAELERHLLRNFRKYAHRDVVERDSLWHWLSVAQHHGLPTRLLDWTYSPFIAMHFATANIEKFDIDGVIWAVNYVKTHRLLPGKLRLRLEREGANVFTVEMLSESVGTLEELADLSPSGYTVFFEPPSLDDRIVNQYALFSVMSDPHAVFDEWLAAHAGLWRKIVIPAALKWEIRDKLDQANVTERVLFPGLDGLSRWLKRQYSPKK</sequence>
<organism evidence="2 3">
    <name type="scientific">Candidatus Nitrobium versatile</name>
    <dbReference type="NCBI Taxonomy" id="2884831"/>
    <lineage>
        <taxon>Bacteria</taxon>
        <taxon>Pseudomonadati</taxon>
        <taxon>Nitrospirota</taxon>
        <taxon>Nitrospiria</taxon>
        <taxon>Nitrospirales</taxon>
        <taxon>Nitrospiraceae</taxon>
        <taxon>Candidatus Nitrobium</taxon>
    </lineage>
</organism>
<reference evidence="2" key="1">
    <citation type="journal article" date="2021" name="bioRxiv">
        <title>Unraveling nitrogen, sulfur and carbon metabolic pathways and microbial community transcriptional responses to substrate deprivation and toxicity stresses in a bioreactor mimicking anoxic brackish coastal sediment conditions.</title>
        <authorList>
            <person name="Martins P.D."/>
            <person name="Echeveste M.J."/>
            <person name="Arshad A."/>
            <person name="Kurth J."/>
            <person name="Ouboter H."/>
            <person name="Jetten M.S.M."/>
            <person name="Welte C.U."/>
        </authorList>
    </citation>
    <scope>NUCLEOTIDE SEQUENCE</scope>
    <source>
        <strain evidence="2">MAG_39</strain>
    </source>
</reference>
<proteinExistence type="predicted"/>
<comment type="caution">
    <text evidence="2">The sequence shown here is derived from an EMBL/GenBank/DDBJ whole genome shotgun (WGS) entry which is preliminary data.</text>
</comment>
<reference evidence="2" key="2">
    <citation type="submission" date="2021-08" db="EMBL/GenBank/DDBJ databases">
        <authorList>
            <person name="Dalcin Martins P."/>
        </authorList>
    </citation>
    <scope>NUCLEOTIDE SEQUENCE</scope>
    <source>
        <strain evidence="2">MAG_39</strain>
    </source>
</reference>
<gene>
    <name evidence="2" type="ORF">K8I29_13165</name>
</gene>
<dbReference type="InterPro" id="IPR014966">
    <property type="entry name" value="FRG-dom"/>
</dbReference>
<dbReference type="Pfam" id="PF08867">
    <property type="entry name" value="FRG"/>
    <property type="match status" value="1"/>
</dbReference>
<dbReference type="SMART" id="SM00901">
    <property type="entry name" value="FRG"/>
    <property type="match status" value="1"/>
</dbReference>
<evidence type="ECO:0000259" key="1">
    <source>
        <dbReference type="SMART" id="SM00901"/>
    </source>
</evidence>
<evidence type="ECO:0000313" key="3">
    <source>
        <dbReference type="Proteomes" id="UP000705867"/>
    </source>
</evidence>
<name>A0A953JEE7_9BACT</name>
<dbReference type="EMBL" id="JAIOIV010000105">
    <property type="protein sequence ID" value="MBZ0157149.1"/>
    <property type="molecule type" value="Genomic_DNA"/>
</dbReference>
<dbReference type="Proteomes" id="UP000705867">
    <property type="component" value="Unassembled WGS sequence"/>
</dbReference>
<feature type="domain" description="FRG" evidence="1">
    <location>
        <begin position="28"/>
        <end position="124"/>
    </location>
</feature>